<dbReference type="AlphaFoldDB" id="A0A061S6V7"/>
<protein>
    <submittedName>
        <fullName evidence="2">Uncharacterized protein</fullName>
    </submittedName>
</protein>
<organism evidence="2">
    <name type="scientific">Tetraselmis sp. GSL018</name>
    <dbReference type="NCBI Taxonomy" id="582737"/>
    <lineage>
        <taxon>Eukaryota</taxon>
        <taxon>Viridiplantae</taxon>
        <taxon>Chlorophyta</taxon>
        <taxon>core chlorophytes</taxon>
        <taxon>Chlorodendrophyceae</taxon>
        <taxon>Chlorodendrales</taxon>
        <taxon>Chlorodendraceae</taxon>
        <taxon>Tetraselmis</taxon>
    </lineage>
</organism>
<name>A0A061S6V7_9CHLO</name>
<feature type="region of interest" description="Disordered" evidence="1">
    <location>
        <begin position="1"/>
        <end position="76"/>
    </location>
</feature>
<reference evidence="2" key="1">
    <citation type="submission" date="2014-05" db="EMBL/GenBank/DDBJ databases">
        <title>The transcriptome of the halophilic microalga Tetraselmis sp. GSL018 isolated from the Great Salt Lake, Utah.</title>
        <authorList>
            <person name="Jinkerson R.E."/>
            <person name="D'Adamo S."/>
            <person name="Posewitz M.C."/>
        </authorList>
    </citation>
    <scope>NUCLEOTIDE SEQUENCE</scope>
    <source>
        <strain evidence="2">GSL018</strain>
    </source>
</reference>
<feature type="non-terminal residue" evidence="2">
    <location>
        <position position="76"/>
    </location>
</feature>
<sequence>CPSGAPVPPLEHLDGLALSSPSPPAPAPRTAAAFSKPSPPKAKERVRPPPTRSPLSPARVPFQVRLQPRGGGAGRL</sequence>
<proteinExistence type="predicted"/>
<evidence type="ECO:0000313" key="2">
    <source>
        <dbReference type="EMBL" id="JAC78749.1"/>
    </source>
</evidence>
<feature type="non-terminal residue" evidence="2">
    <location>
        <position position="1"/>
    </location>
</feature>
<accession>A0A061S6V7</accession>
<evidence type="ECO:0000256" key="1">
    <source>
        <dbReference type="SAM" id="MobiDB-lite"/>
    </source>
</evidence>
<gene>
    <name evidence="2" type="ORF">TSPGSL018_14385</name>
</gene>
<dbReference type="EMBL" id="GBEZ01006662">
    <property type="protein sequence ID" value="JAC78749.1"/>
    <property type="molecule type" value="Transcribed_RNA"/>
</dbReference>